<dbReference type="InterPro" id="IPR018786">
    <property type="entry name" value="Mit_KHE1"/>
</dbReference>
<dbReference type="InParanoid" id="A0A067MYH7"/>
<dbReference type="Proteomes" id="UP000027195">
    <property type="component" value="Unassembled WGS sequence"/>
</dbReference>
<keyword evidence="1" id="KW-0812">Transmembrane</keyword>
<evidence type="ECO:0000313" key="3">
    <source>
        <dbReference type="Proteomes" id="UP000027195"/>
    </source>
</evidence>
<dbReference type="FunCoup" id="A0A067MYH7">
    <property type="interactions" value="18"/>
</dbReference>
<proteinExistence type="predicted"/>
<dbReference type="GO" id="GO:1902600">
    <property type="term" value="P:proton transmembrane transport"/>
    <property type="evidence" value="ECO:0007669"/>
    <property type="project" value="TreeGrafter"/>
</dbReference>
<dbReference type="GO" id="GO:0005743">
    <property type="term" value="C:mitochondrial inner membrane"/>
    <property type="evidence" value="ECO:0007669"/>
    <property type="project" value="TreeGrafter"/>
</dbReference>
<dbReference type="STRING" id="930990.A0A067MYH7"/>
<dbReference type="PANTHER" id="PTHR28062">
    <property type="entry name" value="K+-H+ EXCHANGE-LIKE PROTEIN"/>
    <property type="match status" value="1"/>
</dbReference>
<evidence type="ECO:0000256" key="1">
    <source>
        <dbReference type="SAM" id="Phobius"/>
    </source>
</evidence>
<protein>
    <recommendedName>
        <fullName evidence="4">Mitochondrial K+-H+ exchange-related-domain-containing protein</fullName>
    </recommendedName>
</protein>
<organism evidence="2 3">
    <name type="scientific">Botryobasidium botryosum (strain FD-172 SS1)</name>
    <dbReference type="NCBI Taxonomy" id="930990"/>
    <lineage>
        <taxon>Eukaryota</taxon>
        <taxon>Fungi</taxon>
        <taxon>Dikarya</taxon>
        <taxon>Basidiomycota</taxon>
        <taxon>Agaricomycotina</taxon>
        <taxon>Agaricomycetes</taxon>
        <taxon>Cantharellales</taxon>
        <taxon>Botryobasidiaceae</taxon>
        <taxon>Botryobasidium</taxon>
    </lineage>
</organism>
<dbReference type="HOGENOM" id="CLU_043838_1_0_1"/>
<evidence type="ECO:0008006" key="4">
    <source>
        <dbReference type="Google" id="ProtNLM"/>
    </source>
</evidence>
<evidence type="ECO:0000313" key="2">
    <source>
        <dbReference type="EMBL" id="KDQ20793.1"/>
    </source>
</evidence>
<dbReference type="OrthoDB" id="5562676at2759"/>
<sequence>MSAPLRSMRIFALPLSKNLAKSPTSVPLVFYHVQMPAVAVSQAGSTPLHKRALNWTANTWNSWGEAKGGWKLKVHTYGEKVIERIEFEENALKSVDTALGPALASLSKIKEINPSDSTEGGVATRIPLFHPTSFSNPQPLDHLKSFLAHRGPAHRKYFYLWLGAIPFTAPFMVIPIIPNLPFFFCAWRAWSHWRAFRAADYLQSLVEHSVVVPTPSPTLDRLYQSDASDTADSLQSLNPARIPEFISTYDLSSTTATELGRAIDQAKLRSEKSANTDSQKDK</sequence>
<dbReference type="EMBL" id="KL198017">
    <property type="protein sequence ID" value="KDQ20793.1"/>
    <property type="molecule type" value="Genomic_DNA"/>
</dbReference>
<reference evidence="3" key="1">
    <citation type="journal article" date="2014" name="Proc. Natl. Acad. Sci. U.S.A.">
        <title>Extensive sampling of basidiomycete genomes demonstrates inadequacy of the white-rot/brown-rot paradigm for wood decay fungi.</title>
        <authorList>
            <person name="Riley R."/>
            <person name="Salamov A.A."/>
            <person name="Brown D.W."/>
            <person name="Nagy L.G."/>
            <person name="Floudas D."/>
            <person name="Held B.W."/>
            <person name="Levasseur A."/>
            <person name="Lombard V."/>
            <person name="Morin E."/>
            <person name="Otillar R."/>
            <person name="Lindquist E.A."/>
            <person name="Sun H."/>
            <person name="LaButti K.M."/>
            <person name="Schmutz J."/>
            <person name="Jabbour D."/>
            <person name="Luo H."/>
            <person name="Baker S.E."/>
            <person name="Pisabarro A.G."/>
            <person name="Walton J.D."/>
            <person name="Blanchette R.A."/>
            <person name="Henrissat B."/>
            <person name="Martin F."/>
            <person name="Cullen D."/>
            <person name="Hibbett D.S."/>
            <person name="Grigoriev I.V."/>
        </authorList>
    </citation>
    <scope>NUCLEOTIDE SEQUENCE [LARGE SCALE GENOMIC DNA]</scope>
    <source>
        <strain evidence="3">FD-172 SS1</strain>
    </source>
</reference>
<dbReference type="AlphaFoldDB" id="A0A067MYH7"/>
<keyword evidence="3" id="KW-1185">Reference proteome</keyword>
<dbReference type="GO" id="GO:0006813">
    <property type="term" value="P:potassium ion transport"/>
    <property type="evidence" value="ECO:0007669"/>
    <property type="project" value="TreeGrafter"/>
</dbReference>
<keyword evidence="1" id="KW-0472">Membrane</keyword>
<accession>A0A067MYH7</accession>
<dbReference type="Pfam" id="PF10173">
    <property type="entry name" value="Mit_KHE1"/>
    <property type="match status" value="1"/>
</dbReference>
<dbReference type="PANTHER" id="PTHR28062:SF1">
    <property type="entry name" value="TRANSMEMBRANE PROTEIN"/>
    <property type="match status" value="1"/>
</dbReference>
<gene>
    <name evidence="2" type="ORF">BOTBODRAFT_142251</name>
</gene>
<feature type="transmembrane region" description="Helical" evidence="1">
    <location>
        <begin position="157"/>
        <end position="177"/>
    </location>
</feature>
<keyword evidence="1" id="KW-1133">Transmembrane helix</keyword>
<name>A0A067MYH7_BOTB1</name>